<reference evidence="2" key="2">
    <citation type="submission" date="2021-04" db="EMBL/GenBank/DDBJ databases">
        <authorList>
            <person name="Podell S."/>
        </authorList>
    </citation>
    <scope>NUCLEOTIDE SEQUENCE</scope>
    <source>
        <strain evidence="2">Hildebrandi</strain>
    </source>
</reference>
<reference evidence="2" key="1">
    <citation type="journal article" date="2021" name="Sci. Rep.">
        <title>Diploid genomic architecture of Nitzschia inconspicua, an elite biomass production diatom.</title>
        <authorList>
            <person name="Oliver A."/>
            <person name="Podell S."/>
            <person name="Pinowska A."/>
            <person name="Traller J.C."/>
            <person name="Smith S.R."/>
            <person name="McClure R."/>
            <person name="Beliaev A."/>
            <person name="Bohutskyi P."/>
            <person name="Hill E.A."/>
            <person name="Rabines A."/>
            <person name="Zheng H."/>
            <person name="Allen L.Z."/>
            <person name="Kuo A."/>
            <person name="Grigoriev I.V."/>
            <person name="Allen A.E."/>
            <person name="Hazlebeck D."/>
            <person name="Allen E.E."/>
        </authorList>
    </citation>
    <scope>NUCLEOTIDE SEQUENCE</scope>
    <source>
        <strain evidence="2">Hildebrandi</strain>
    </source>
</reference>
<keyword evidence="3" id="KW-1185">Reference proteome</keyword>
<evidence type="ECO:0000313" key="2">
    <source>
        <dbReference type="EMBL" id="KAG7347073.1"/>
    </source>
</evidence>
<proteinExistence type="predicted"/>
<evidence type="ECO:0000313" key="3">
    <source>
        <dbReference type="Proteomes" id="UP000693970"/>
    </source>
</evidence>
<dbReference type="EMBL" id="JAGRRH010000021">
    <property type="protein sequence ID" value="KAG7347073.1"/>
    <property type="molecule type" value="Genomic_DNA"/>
</dbReference>
<sequence length="502" mass="56264">MMDNKIVKSIAKLSEPIGSSSNEDGAALLIARLSSQFGDLDLNQLQQSLQGKYSPSNSIAKNSIAGDEEFHRNNTEDLVARSEESSLAEPTPEELAAWQAQQFRRGKETLLRQKEETMAPIQKRRLALRHENPQTSSSIWDDGDWEELSALPDLQGQSSLFFGLEGTHESKNSKDDPEDAVFVGVAPLLLTLATSPKGDPELLGTAWNRLYSSMEGDGLSFFNLCHAICYYDGPTLMILSVVPSKSKMVASDTTIASQSAITSIGFFTTTTWQESPEYFGNYSDHDRAFLFAMDEQHNRVEFFNMQKRNVERGGSRGGFMYCHPSTKSFKRLGGKSCPRGTGEKGNHFYERTDGAVYGIGIGGKPSQPRLHLTETLEECRCLTYDSSRTLQDGNLFLDKPAFESSLYYFDVDSIEVWGVGGMAWIQHALEAREQARAIAASNLEQRRRIYDKTQMLDDFRNGLYSTTTKTEQSQVWSFRSDLSVSRNFLHLIQETRGRIVSF</sequence>
<accession>A0A9K3KQ55</accession>
<dbReference type="Proteomes" id="UP000693970">
    <property type="component" value="Unassembled WGS sequence"/>
</dbReference>
<name>A0A9K3KQ55_9STRA</name>
<protein>
    <submittedName>
        <fullName evidence="2">TLD domain containing protein</fullName>
    </submittedName>
</protein>
<dbReference type="AlphaFoldDB" id="A0A9K3KQ55"/>
<gene>
    <name evidence="2" type="ORF">IV203_006142</name>
</gene>
<organism evidence="2 3">
    <name type="scientific">Nitzschia inconspicua</name>
    <dbReference type="NCBI Taxonomy" id="303405"/>
    <lineage>
        <taxon>Eukaryota</taxon>
        <taxon>Sar</taxon>
        <taxon>Stramenopiles</taxon>
        <taxon>Ochrophyta</taxon>
        <taxon>Bacillariophyta</taxon>
        <taxon>Bacillariophyceae</taxon>
        <taxon>Bacillariophycidae</taxon>
        <taxon>Bacillariales</taxon>
        <taxon>Bacillariaceae</taxon>
        <taxon>Nitzschia</taxon>
    </lineage>
</organism>
<dbReference type="PROSITE" id="PS51886">
    <property type="entry name" value="TLDC"/>
    <property type="match status" value="1"/>
</dbReference>
<dbReference type="InterPro" id="IPR006571">
    <property type="entry name" value="TLDc_dom"/>
</dbReference>
<dbReference type="OrthoDB" id="49001at2759"/>
<feature type="domain" description="TLDc" evidence="1">
    <location>
        <begin position="188"/>
        <end position="420"/>
    </location>
</feature>
<comment type="caution">
    <text evidence="2">The sequence shown here is derived from an EMBL/GenBank/DDBJ whole genome shotgun (WGS) entry which is preliminary data.</text>
</comment>
<dbReference type="Pfam" id="PF07534">
    <property type="entry name" value="TLD"/>
    <property type="match status" value="1"/>
</dbReference>
<evidence type="ECO:0000259" key="1">
    <source>
        <dbReference type="PROSITE" id="PS51886"/>
    </source>
</evidence>
<dbReference type="SMART" id="SM00584">
    <property type="entry name" value="TLDc"/>
    <property type="match status" value="1"/>
</dbReference>